<dbReference type="AlphaFoldDB" id="A0A4C1ZJK1"/>
<organism evidence="1 2">
    <name type="scientific">Eumeta variegata</name>
    <name type="common">Bagworm moth</name>
    <name type="synonym">Eumeta japonica</name>
    <dbReference type="NCBI Taxonomy" id="151549"/>
    <lineage>
        <taxon>Eukaryota</taxon>
        <taxon>Metazoa</taxon>
        <taxon>Ecdysozoa</taxon>
        <taxon>Arthropoda</taxon>
        <taxon>Hexapoda</taxon>
        <taxon>Insecta</taxon>
        <taxon>Pterygota</taxon>
        <taxon>Neoptera</taxon>
        <taxon>Endopterygota</taxon>
        <taxon>Lepidoptera</taxon>
        <taxon>Glossata</taxon>
        <taxon>Ditrysia</taxon>
        <taxon>Tineoidea</taxon>
        <taxon>Psychidae</taxon>
        <taxon>Oiketicinae</taxon>
        <taxon>Eumeta</taxon>
    </lineage>
</organism>
<name>A0A4C1ZJK1_EUMVA</name>
<sequence>MMEGGRATPGIRNPQGRWSQVRPVCRSLKGKGQRQRVQSGNNKYIISCCGAWWLAMRRTLGRQGQEGRGRSGWRSSQKHKTIWHLERVSFMDQTCVPYPICNGDFSYRRVPPQVASVHERTLLIQRISCGVAAINDGQRFSDFFIQPSFLM</sequence>
<accession>A0A4C1ZJK1</accession>
<keyword evidence="2" id="KW-1185">Reference proteome</keyword>
<comment type="caution">
    <text evidence="1">The sequence shown here is derived from an EMBL/GenBank/DDBJ whole genome shotgun (WGS) entry which is preliminary data.</text>
</comment>
<dbReference type="EMBL" id="BGZK01001972">
    <property type="protein sequence ID" value="GBP89041.1"/>
    <property type="molecule type" value="Genomic_DNA"/>
</dbReference>
<gene>
    <name evidence="1" type="ORF">EVAR_61705_1</name>
</gene>
<protein>
    <submittedName>
        <fullName evidence="1">Uncharacterized protein</fullName>
    </submittedName>
</protein>
<reference evidence="1 2" key="1">
    <citation type="journal article" date="2019" name="Commun. Biol.">
        <title>The bagworm genome reveals a unique fibroin gene that provides high tensile strength.</title>
        <authorList>
            <person name="Kono N."/>
            <person name="Nakamura H."/>
            <person name="Ohtoshi R."/>
            <person name="Tomita M."/>
            <person name="Numata K."/>
            <person name="Arakawa K."/>
        </authorList>
    </citation>
    <scope>NUCLEOTIDE SEQUENCE [LARGE SCALE GENOMIC DNA]</scope>
</reference>
<dbReference type="Proteomes" id="UP000299102">
    <property type="component" value="Unassembled WGS sequence"/>
</dbReference>
<evidence type="ECO:0000313" key="1">
    <source>
        <dbReference type="EMBL" id="GBP89041.1"/>
    </source>
</evidence>
<evidence type="ECO:0000313" key="2">
    <source>
        <dbReference type="Proteomes" id="UP000299102"/>
    </source>
</evidence>
<proteinExistence type="predicted"/>